<evidence type="ECO:0000313" key="3">
    <source>
        <dbReference type="Proteomes" id="UP000828390"/>
    </source>
</evidence>
<organism evidence="2 3">
    <name type="scientific">Dreissena polymorpha</name>
    <name type="common">Zebra mussel</name>
    <name type="synonym">Mytilus polymorpha</name>
    <dbReference type="NCBI Taxonomy" id="45954"/>
    <lineage>
        <taxon>Eukaryota</taxon>
        <taxon>Metazoa</taxon>
        <taxon>Spiralia</taxon>
        <taxon>Lophotrochozoa</taxon>
        <taxon>Mollusca</taxon>
        <taxon>Bivalvia</taxon>
        <taxon>Autobranchia</taxon>
        <taxon>Heteroconchia</taxon>
        <taxon>Euheterodonta</taxon>
        <taxon>Imparidentia</taxon>
        <taxon>Neoheterodontei</taxon>
        <taxon>Myida</taxon>
        <taxon>Dreissenoidea</taxon>
        <taxon>Dreissenidae</taxon>
        <taxon>Dreissena</taxon>
    </lineage>
</organism>
<dbReference type="EMBL" id="JAIWYP010000012">
    <property type="protein sequence ID" value="KAH3729381.1"/>
    <property type="molecule type" value="Genomic_DNA"/>
</dbReference>
<dbReference type="AlphaFoldDB" id="A0A9D4CSJ1"/>
<accession>A0A9D4CSJ1</accession>
<evidence type="ECO:0000256" key="1">
    <source>
        <dbReference type="SAM" id="SignalP"/>
    </source>
</evidence>
<feature type="signal peptide" evidence="1">
    <location>
        <begin position="1"/>
        <end position="15"/>
    </location>
</feature>
<name>A0A9D4CSJ1_DREPO</name>
<reference evidence="2" key="1">
    <citation type="journal article" date="2019" name="bioRxiv">
        <title>The Genome of the Zebra Mussel, Dreissena polymorpha: A Resource for Invasive Species Research.</title>
        <authorList>
            <person name="McCartney M.A."/>
            <person name="Auch B."/>
            <person name="Kono T."/>
            <person name="Mallez S."/>
            <person name="Zhang Y."/>
            <person name="Obille A."/>
            <person name="Becker A."/>
            <person name="Abrahante J.E."/>
            <person name="Garbe J."/>
            <person name="Badalamenti J.P."/>
            <person name="Herman A."/>
            <person name="Mangelson H."/>
            <person name="Liachko I."/>
            <person name="Sullivan S."/>
            <person name="Sone E.D."/>
            <person name="Koren S."/>
            <person name="Silverstein K.A.T."/>
            <person name="Beckman K.B."/>
            <person name="Gohl D.M."/>
        </authorList>
    </citation>
    <scope>NUCLEOTIDE SEQUENCE</scope>
    <source>
        <strain evidence="2">Duluth1</strain>
        <tissue evidence="2">Whole animal</tissue>
    </source>
</reference>
<dbReference type="Proteomes" id="UP000828390">
    <property type="component" value="Unassembled WGS sequence"/>
</dbReference>
<reference evidence="2" key="2">
    <citation type="submission" date="2020-11" db="EMBL/GenBank/DDBJ databases">
        <authorList>
            <person name="McCartney M.A."/>
            <person name="Auch B."/>
            <person name="Kono T."/>
            <person name="Mallez S."/>
            <person name="Becker A."/>
            <person name="Gohl D.M."/>
            <person name="Silverstein K.A.T."/>
            <person name="Koren S."/>
            <person name="Bechman K.B."/>
            <person name="Herman A."/>
            <person name="Abrahante J.E."/>
            <person name="Garbe J."/>
        </authorList>
    </citation>
    <scope>NUCLEOTIDE SEQUENCE</scope>
    <source>
        <strain evidence="2">Duluth1</strain>
        <tissue evidence="2">Whole animal</tissue>
    </source>
</reference>
<keyword evidence="1" id="KW-0732">Signal</keyword>
<evidence type="ECO:0000313" key="2">
    <source>
        <dbReference type="EMBL" id="KAH3729381.1"/>
    </source>
</evidence>
<sequence length="162" mass="17613">MKFLCLCAFLGVTLATDEPGGYHPEWDVCPQIDCPTWWDPAIAIPFDCQKYTFMIGSDGATRCTLCGASFCGSQQEVCPQIQCPGDADIQDGCRKPEFEIGSDGITKCRMCDSNFCGDPMEVCPAIECPDMPEPGCSKPQFVIGLDEVTMCPVCPKDICQNA</sequence>
<protein>
    <submittedName>
        <fullName evidence="2">Uncharacterized protein</fullName>
    </submittedName>
</protein>
<keyword evidence="3" id="KW-1185">Reference proteome</keyword>
<feature type="chain" id="PRO_5039682360" evidence="1">
    <location>
        <begin position="16"/>
        <end position="162"/>
    </location>
</feature>
<gene>
    <name evidence="2" type="ORF">DPMN_055349</name>
</gene>
<proteinExistence type="predicted"/>
<comment type="caution">
    <text evidence="2">The sequence shown here is derived from an EMBL/GenBank/DDBJ whole genome shotgun (WGS) entry which is preliminary data.</text>
</comment>